<sequence>MGKSVAMVKVEDSVNEVELEELTPATEYTVTVYALYGEEASDPMTSQQTTCECLTHTPLTFSLQLNPFPEK</sequence>
<protein>
    <recommendedName>
        <fullName evidence="1">Fibronectin type-III domain-containing protein</fullName>
    </recommendedName>
</protein>
<feature type="domain" description="Fibronectin type-III" evidence="1">
    <location>
        <begin position="9"/>
        <end position="46"/>
    </location>
</feature>
<proteinExistence type="predicted"/>
<comment type="caution">
    <text evidence="2">The sequence shown here is derived from an EMBL/GenBank/DDBJ whole genome shotgun (WGS) entry which is preliminary data.</text>
</comment>
<dbReference type="SUPFAM" id="SSF49265">
    <property type="entry name" value="Fibronectin type III"/>
    <property type="match status" value="1"/>
</dbReference>
<keyword evidence="3" id="KW-1185">Reference proteome</keyword>
<reference evidence="2 3" key="1">
    <citation type="submission" date="2020-03" db="EMBL/GenBank/DDBJ databases">
        <title>Dissostichus mawsoni Genome sequencing and assembly.</title>
        <authorList>
            <person name="Park H."/>
        </authorList>
    </citation>
    <scope>NUCLEOTIDE SEQUENCE [LARGE SCALE GENOMIC DNA]</scope>
    <source>
        <strain evidence="2">DM0001</strain>
        <tissue evidence="2">Muscle</tissue>
    </source>
</reference>
<evidence type="ECO:0000259" key="1">
    <source>
        <dbReference type="Pfam" id="PF00041"/>
    </source>
</evidence>
<organism evidence="2 3">
    <name type="scientific">Dissostichus mawsoni</name>
    <name type="common">Antarctic cod</name>
    <dbReference type="NCBI Taxonomy" id="36200"/>
    <lineage>
        <taxon>Eukaryota</taxon>
        <taxon>Metazoa</taxon>
        <taxon>Chordata</taxon>
        <taxon>Craniata</taxon>
        <taxon>Vertebrata</taxon>
        <taxon>Euteleostomi</taxon>
        <taxon>Actinopterygii</taxon>
        <taxon>Neopterygii</taxon>
        <taxon>Teleostei</taxon>
        <taxon>Neoteleostei</taxon>
        <taxon>Acanthomorphata</taxon>
        <taxon>Eupercaria</taxon>
        <taxon>Perciformes</taxon>
        <taxon>Notothenioidei</taxon>
        <taxon>Nototheniidae</taxon>
        <taxon>Dissostichus</taxon>
    </lineage>
</organism>
<dbReference type="Proteomes" id="UP000518266">
    <property type="component" value="Unassembled WGS sequence"/>
</dbReference>
<dbReference type="CDD" id="cd00063">
    <property type="entry name" value="FN3"/>
    <property type="match status" value="1"/>
</dbReference>
<dbReference type="Pfam" id="PF00041">
    <property type="entry name" value="fn3"/>
    <property type="match status" value="1"/>
</dbReference>
<dbReference type="Gene3D" id="2.60.40.10">
    <property type="entry name" value="Immunoglobulins"/>
    <property type="match status" value="1"/>
</dbReference>
<gene>
    <name evidence="2" type="ORF">F7725_025559</name>
</gene>
<dbReference type="InterPro" id="IPR003961">
    <property type="entry name" value="FN3_dom"/>
</dbReference>
<dbReference type="InterPro" id="IPR013783">
    <property type="entry name" value="Ig-like_fold"/>
</dbReference>
<dbReference type="InterPro" id="IPR036116">
    <property type="entry name" value="FN3_sf"/>
</dbReference>
<evidence type="ECO:0000313" key="2">
    <source>
        <dbReference type="EMBL" id="KAF3834355.1"/>
    </source>
</evidence>
<dbReference type="AlphaFoldDB" id="A0A7J5XBJ5"/>
<evidence type="ECO:0000313" key="3">
    <source>
        <dbReference type="Proteomes" id="UP000518266"/>
    </source>
</evidence>
<name>A0A7J5XBJ5_DISMA</name>
<dbReference type="EMBL" id="JAAKFY010000026">
    <property type="protein sequence ID" value="KAF3834355.1"/>
    <property type="molecule type" value="Genomic_DNA"/>
</dbReference>
<dbReference type="OrthoDB" id="8953934at2759"/>
<accession>A0A7J5XBJ5</accession>